<proteinExistence type="predicted"/>
<evidence type="ECO:0000256" key="6">
    <source>
        <dbReference type="ARBA" id="ARBA00023163"/>
    </source>
</evidence>
<keyword evidence="8" id="KW-0863">Zinc-finger</keyword>
<evidence type="ECO:0000313" key="11">
    <source>
        <dbReference type="EMBL" id="PCG71014.1"/>
    </source>
</evidence>
<dbReference type="PROSITE" id="PS50157">
    <property type="entry name" value="ZINC_FINGER_C2H2_2"/>
    <property type="match status" value="4"/>
</dbReference>
<dbReference type="Gene3D" id="3.30.160.60">
    <property type="entry name" value="Classic Zinc Finger"/>
    <property type="match status" value="4"/>
</dbReference>
<dbReference type="GO" id="GO:0000978">
    <property type="term" value="F:RNA polymerase II cis-regulatory region sequence-specific DNA binding"/>
    <property type="evidence" value="ECO:0007669"/>
    <property type="project" value="TreeGrafter"/>
</dbReference>
<dbReference type="PANTHER" id="PTHR24399:SF70">
    <property type="entry name" value="C2H2-TYPE DOMAIN-CONTAINING PROTEIN"/>
    <property type="match status" value="1"/>
</dbReference>
<name>A0A2A4JHE8_HELVI</name>
<feature type="domain" description="C2H2-type" evidence="10">
    <location>
        <begin position="87"/>
        <end position="109"/>
    </location>
</feature>
<feature type="domain" description="C2H2-type" evidence="10">
    <location>
        <begin position="352"/>
        <end position="380"/>
    </location>
</feature>
<accession>A0A2A4JHE8</accession>
<comment type="subcellular location">
    <subcellularLocation>
        <location evidence="1">Nucleus</location>
    </subcellularLocation>
</comment>
<dbReference type="SUPFAM" id="SSF57667">
    <property type="entry name" value="beta-beta-alpha zinc fingers"/>
    <property type="match status" value="1"/>
</dbReference>
<evidence type="ECO:0000256" key="8">
    <source>
        <dbReference type="PROSITE-ProRule" id="PRU00042"/>
    </source>
</evidence>
<keyword evidence="5" id="KW-0805">Transcription regulation</keyword>
<comment type="caution">
    <text evidence="11">The sequence shown here is derived from an EMBL/GenBank/DDBJ whole genome shotgun (WGS) entry which is preliminary data.</text>
</comment>
<keyword evidence="7" id="KW-0539">Nucleus</keyword>
<evidence type="ECO:0000256" key="5">
    <source>
        <dbReference type="ARBA" id="ARBA00023015"/>
    </source>
</evidence>
<sequence length="874" mass="101235">MSSEEPHEELVEVLEDEYVQNYSTDADTTCTICQAEFLDPDDLAIHLQKIHKVSLSEAKLCQFCMQKYTDLVNYAEHFRNNHLTSLYYCSHCLRAFNDEDDQRFHEKKHKRGLKALLWCTLCNESFNSPRDLKKHDVSQHNDNEDGIQIQPILPYLSAILNVKAENVLVSLRTDTVYVCVYCNFSTTDIDAFIKHSLKNKKQCKTYVCGECSNVYKKKSTMKQHAMKPCYGSVKRKIQCPECNLEFSKNSFVQHKRHCKVIKCYTCGTHYKTIYELSEHQSKEHPLSIELKACSFCWKQCVGSVALQKHIDRAHKGEFHLYKYMCIYCKTSYKHPQKLFGHFFTKHKELEPYTCKICSRKFRLRKQFTIHIKMQHSSKGFVEFDKNYHVFFTEKKSDNPFIPKSIYVDDEKTNEITNNADDMSMLNSEMSVTETEGNQTEIEKAPKASLKRKRVPKPRKKEDETITLESSDDDNSLLVVRKRVPKIMPKVIGNVTRRQKLTTLNKKRFTCDICDKYCYTYQNYNHHVSLHSKKDYKKCIKCSKVFRSKEKLNDHIANDHSSSKLTDTLKTMLEKRKKGESYTDSLPMSEKFRRTIKKVAIYKADSTAKIKLVENDLSVQKFIENFTPEIESKPEVKAVENSITVKLVTGLKKEPTIKMTKYDTKPIPSGFKLAMPVKFKAGNIEKTPASIRLVQQVSYYEDSPTYDHNSNDDDMDRNDSIPEVAEEVMLEGTEETPRQTNIPHKIVIPKLPTEYKDLRIAHLLPEAPFYKIVKVNDVLNLNDNEKDSNKNQNKVGTIKLPDGKKLVNTNPLAHLLGKTSLDKVFEPMKNKYYKAKPRNFKGMLAEALSNLDKPAPKKKKKVEPALSDISSLVED</sequence>
<evidence type="ECO:0000256" key="2">
    <source>
        <dbReference type="ARBA" id="ARBA00022723"/>
    </source>
</evidence>
<evidence type="ECO:0000256" key="4">
    <source>
        <dbReference type="ARBA" id="ARBA00022833"/>
    </source>
</evidence>
<organism evidence="11">
    <name type="scientific">Heliothis virescens</name>
    <name type="common">Tobacco budworm moth</name>
    <dbReference type="NCBI Taxonomy" id="7102"/>
    <lineage>
        <taxon>Eukaryota</taxon>
        <taxon>Metazoa</taxon>
        <taxon>Ecdysozoa</taxon>
        <taxon>Arthropoda</taxon>
        <taxon>Hexapoda</taxon>
        <taxon>Insecta</taxon>
        <taxon>Pterygota</taxon>
        <taxon>Neoptera</taxon>
        <taxon>Endopterygota</taxon>
        <taxon>Lepidoptera</taxon>
        <taxon>Glossata</taxon>
        <taxon>Ditrysia</taxon>
        <taxon>Noctuoidea</taxon>
        <taxon>Noctuidae</taxon>
        <taxon>Heliothinae</taxon>
        <taxon>Heliothis</taxon>
    </lineage>
</organism>
<dbReference type="Pfam" id="PF00096">
    <property type="entry name" value="zf-C2H2"/>
    <property type="match status" value="1"/>
</dbReference>
<keyword evidence="6" id="KW-0804">Transcription</keyword>
<evidence type="ECO:0000256" key="9">
    <source>
        <dbReference type="SAM" id="MobiDB-lite"/>
    </source>
</evidence>
<feature type="domain" description="C2H2-type" evidence="10">
    <location>
        <begin position="117"/>
        <end position="145"/>
    </location>
</feature>
<evidence type="ECO:0000259" key="10">
    <source>
        <dbReference type="PROSITE" id="PS50157"/>
    </source>
</evidence>
<dbReference type="GO" id="GO:0008270">
    <property type="term" value="F:zinc ion binding"/>
    <property type="evidence" value="ECO:0007669"/>
    <property type="project" value="UniProtKB-KW"/>
</dbReference>
<dbReference type="PANTHER" id="PTHR24399">
    <property type="entry name" value="ZINC FINGER AND BTB DOMAIN-CONTAINING"/>
    <property type="match status" value="1"/>
</dbReference>
<dbReference type="InterPro" id="IPR036236">
    <property type="entry name" value="Znf_C2H2_sf"/>
</dbReference>
<keyword evidence="4" id="KW-0862">Zinc</keyword>
<dbReference type="PROSITE" id="PS00028">
    <property type="entry name" value="ZINC_FINGER_C2H2_1"/>
    <property type="match status" value="9"/>
</dbReference>
<dbReference type="GO" id="GO:0001227">
    <property type="term" value="F:DNA-binding transcription repressor activity, RNA polymerase II-specific"/>
    <property type="evidence" value="ECO:0007669"/>
    <property type="project" value="TreeGrafter"/>
</dbReference>
<evidence type="ECO:0000256" key="7">
    <source>
        <dbReference type="ARBA" id="ARBA00023242"/>
    </source>
</evidence>
<protein>
    <recommendedName>
        <fullName evidence="10">C2H2-type domain-containing protein</fullName>
    </recommendedName>
</protein>
<feature type="region of interest" description="Disordered" evidence="9">
    <location>
        <begin position="847"/>
        <end position="874"/>
    </location>
</feature>
<dbReference type="AlphaFoldDB" id="A0A2A4JHE8"/>
<keyword evidence="3" id="KW-0677">Repeat</keyword>
<dbReference type="GO" id="GO:0005654">
    <property type="term" value="C:nucleoplasm"/>
    <property type="evidence" value="ECO:0007669"/>
    <property type="project" value="TreeGrafter"/>
</dbReference>
<feature type="domain" description="C2H2-type" evidence="10">
    <location>
        <begin position="536"/>
        <end position="564"/>
    </location>
</feature>
<reference evidence="11" key="1">
    <citation type="submission" date="2017-09" db="EMBL/GenBank/DDBJ databases">
        <title>Contemporary evolution of a Lepidopteran species, Heliothis virescens, in response to modern agricultural practices.</title>
        <authorList>
            <person name="Fritz M.L."/>
            <person name="Deyonke A.M."/>
            <person name="Papanicolaou A."/>
            <person name="Micinski S."/>
            <person name="Westbrook J."/>
            <person name="Gould F."/>
        </authorList>
    </citation>
    <scope>NUCLEOTIDE SEQUENCE [LARGE SCALE GENOMIC DNA]</scope>
    <source>
        <strain evidence="11">HvINT-</strain>
        <tissue evidence="11">Whole body</tissue>
    </source>
</reference>
<keyword evidence="2" id="KW-0479">Metal-binding</keyword>
<dbReference type="InterPro" id="IPR013087">
    <property type="entry name" value="Znf_C2H2_type"/>
</dbReference>
<dbReference type="EMBL" id="NWSH01001512">
    <property type="protein sequence ID" value="PCG71014.1"/>
    <property type="molecule type" value="Genomic_DNA"/>
</dbReference>
<dbReference type="STRING" id="7102.A0A2A4JHE8"/>
<feature type="region of interest" description="Disordered" evidence="9">
    <location>
        <begin position="432"/>
        <end position="467"/>
    </location>
</feature>
<dbReference type="SMART" id="SM00355">
    <property type="entry name" value="ZnF_C2H2"/>
    <property type="match status" value="13"/>
</dbReference>
<evidence type="ECO:0000256" key="1">
    <source>
        <dbReference type="ARBA" id="ARBA00004123"/>
    </source>
</evidence>
<evidence type="ECO:0000256" key="3">
    <source>
        <dbReference type="ARBA" id="ARBA00022737"/>
    </source>
</evidence>
<gene>
    <name evidence="11" type="ORF">B5V51_2364</name>
</gene>
<feature type="compositionally biased region" description="Basic residues" evidence="9">
    <location>
        <begin position="448"/>
        <end position="458"/>
    </location>
</feature>